<dbReference type="PANTHER" id="PTHR30386:SF17">
    <property type="entry name" value="ALKALINE PROTEASE SECRETION PROTEIN APRE"/>
    <property type="match status" value="1"/>
</dbReference>
<keyword evidence="14" id="KW-1185">Reference proteome</keyword>
<dbReference type="InterPro" id="IPR010129">
    <property type="entry name" value="T1SS_HlyD"/>
</dbReference>
<evidence type="ECO:0000256" key="6">
    <source>
        <dbReference type="ARBA" id="ARBA00022692"/>
    </source>
</evidence>
<dbReference type="Pfam" id="PF25994">
    <property type="entry name" value="HH_AprE"/>
    <property type="match status" value="1"/>
</dbReference>
<evidence type="ECO:0000256" key="9">
    <source>
        <dbReference type="RuleBase" id="RU365093"/>
    </source>
</evidence>
<evidence type="ECO:0000256" key="10">
    <source>
        <dbReference type="SAM" id="Coils"/>
    </source>
</evidence>
<feature type="coiled-coil region" evidence="10">
    <location>
        <begin position="217"/>
        <end position="280"/>
    </location>
</feature>
<accession>A0A6L6JB27</accession>
<keyword evidence="10" id="KW-0175">Coiled coil</keyword>
<dbReference type="InterPro" id="IPR058781">
    <property type="entry name" value="HH_AprE-like"/>
</dbReference>
<feature type="domain" description="AprE-like long alpha-helical hairpin" evidence="11">
    <location>
        <begin position="97"/>
        <end position="287"/>
    </location>
</feature>
<keyword evidence="4 9" id="KW-1003">Cell membrane</keyword>
<dbReference type="PRINTS" id="PR01490">
    <property type="entry name" value="RTXTOXIND"/>
</dbReference>
<keyword evidence="3 9" id="KW-0813">Transport</keyword>
<evidence type="ECO:0000256" key="5">
    <source>
        <dbReference type="ARBA" id="ARBA00022519"/>
    </source>
</evidence>
<keyword evidence="5 9" id="KW-0997">Cell inner membrane</keyword>
<dbReference type="Gene3D" id="2.40.30.170">
    <property type="match status" value="1"/>
</dbReference>
<dbReference type="Proteomes" id="UP000478183">
    <property type="component" value="Unassembled WGS sequence"/>
</dbReference>
<evidence type="ECO:0000259" key="12">
    <source>
        <dbReference type="Pfam" id="PF26002"/>
    </source>
</evidence>
<keyword evidence="8 9" id="KW-0472">Membrane</keyword>
<protein>
    <recommendedName>
        <fullName evidence="9">Membrane fusion protein (MFP) family protein</fullName>
    </recommendedName>
</protein>
<comment type="similarity">
    <text evidence="2 9">Belongs to the membrane fusion protein (MFP) (TC 8.A.1) family.</text>
</comment>
<organism evidence="13 14">
    <name type="scientific">Paracoccus aestuariivivens</name>
    <dbReference type="NCBI Taxonomy" id="1820333"/>
    <lineage>
        <taxon>Bacteria</taxon>
        <taxon>Pseudomonadati</taxon>
        <taxon>Pseudomonadota</taxon>
        <taxon>Alphaproteobacteria</taxon>
        <taxon>Rhodobacterales</taxon>
        <taxon>Paracoccaceae</taxon>
        <taxon>Paracoccus</taxon>
    </lineage>
</organism>
<evidence type="ECO:0000313" key="13">
    <source>
        <dbReference type="EMBL" id="MTH77879.1"/>
    </source>
</evidence>
<evidence type="ECO:0000256" key="1">
    <source>
        <dbReference type="ARBA" id="ARBA00004377"/>
    </source>
</evidence>
<gene>
    <name evidence="13" type="ORF">GL286_09090</name>
</gene>
<evidence type="ECO:0000256" key="7">
    <source>
        <dbReference type="ARBA" id="ARBA00022989"/>
    </source>
</evidence>
<evidence type="ECO:0000256" key="2">
    <source>
        <dbReference type="ARBA" id="ARBA00009477"/>
    </source>
</evidence>
<dbReference type="Gene3D" id="1.10.287.1490">
    <property type="match status" value="1"/>
</dbReference>
<dbReference type="EMBL" id="WMIE01000004">
    <property type="protein sequence ID" value="MTH77879.1"/>
    <property type="molecule type" value="Genomic_DNA"/>
</dbReference>
<reference evidence="13 14" key="1">
    <citation type="submission" date="2019-11" db="EMBL/GenBank/DDBJ databases">
        <authorList>
            <person name="Dong K."/>
        </authorList>
    </citation>
    <scope>NUCLEOTIDE SEQUENCE [LARGE SCALE GENOMIC DNA]</scope>
    <source>
        <strain evidence="13 14">NBRC 111993</strain>
    </source>
</reference>
<feature type="transmembrane region" description="Helical" evidence="9">
    <location>
        <begin position="21"/>
        <end position="41"/>
    </location>
</feature>
<dbReference type="GO" id="GO:0005886">
    <property type="term" value="C:plasma membrane"/>
    <property type="evidence" value="ECO:0007669"/>
    <property type="project" value="UniProtKB-SubCell"/>
</dbReference>
<dbReference type="GO" id="GO:0015031">
    <property type="term" value="P:protein transport"/>
    <property type="evidence" value="ECO:0007669"/>
    <property type="project" value="InterPro"/>
</dbReference>
<sequence>MTQNSDYTALYANVPRSVRGHLIVGLSLMVVALGGFGVWAFSAPLAAAVMAPGSFVATGRNKIVQHLEGGIIHEILVGEGDLITEGQVLIRLDGTAAQANQRELELRRARLEAISARLDAEYEGADAPVFSGYLEEKVSDSSFAAIMTEQLSAFRAARAKEEGEVGLLESNINAGRSRISGFNGQLISLKTQLSLLKEDFDTKTQLFDRGLVRRSEVNTLARAVADAEGQIERLTSQIAETEEAIRKAEREIQQTRNQHRQTALDESQSIEADLDSVREQSMKAQDVLQRSEILSPVAGTIVRMYYHTAGGVIEAGKPIVEILPQDAPLVVESQISRSDIDDVEVGQHAAVRLTSLNQRTTPVLQGQLVYVSADALMTEVDGVRHEIYIARVALPAAELERVHGFHPTPGMPAEVMIETSARTFFEYLVKPIEDSLSRAFREN</sequence>
<keyword evidence="6 9" id="KW-0812">Transmembrane</keyword>
<dbReference type="PANTHER" id="PTHR30386">
    <property type="entry name" value="MEMBRANE FUSION SUBUNIT OF EMRAB-TOLC MULTIDRUG EFFLUX PUMP"/>
    <property type="match status" value="1"/>
</dbReference>
<proteinExistence type="inferred from homology"/>
<comment type="caution">
    <text evidence="13">The sequence shown here is derived from an EMBL/GenBank/DDBJ whole genome shotgun (WGS) entry which is preliminary data.</text>
</comment>
<comment type="subcellular location">
    <subcellularLocation>
        <location evidence="1 9">Cell inner membrane</location>
        <topology evidence="1 9">Single-pass membrane protein</topology>
    </subcellularLocation>
</comment>
<feature type="domain" description="AprE-like beta-barrel" evidence="12">
    <location>
        <begin position="329"/>
        <end position="419"/>
    </location>
</feature>
<evidence type="ECO:0000256" key="4">
    <source>
        <dbReference type="ARBA" id="ARBA00022475"/>
    </source>
</evidence>
<keyword evidence="7 9" id="KW-1133">Transmembrane helix</keyword>
<evidence type="ECO:0000256" key="8">
    <source>
        <dbReference type="ARBA" id="ARBA00023136"/>
    </source>
</evidence>
<evidence type="ECO:0000259" key="11">
    <source>
        <dbReference type="Pfam" id="PF25994"/>
    </source>
</evidence>
<dbReference type="NCBIfam" id="TIGR01843">
    <property type="entry name" value="type_I_hlyD"/>
    <property type="match status" value="1"/>
</dbReference>
<dbReference type="OrthoDB" id="9810980at2"/>
<dbReference type="InterPro" id="IPR050739">
    <property type="entry name" value="MFP"/>
</dbReference>
<evidence type="ECO:0000313" key="14">
    <source>
        <dbReference type="Proteomes" id="UP000478183"/>
    </source>
</evidence>
<name>A0A6L6JB27_9RHOB</name>
<dbReference type="RefSeq" id="WP_155095247.1">
    <property type="nucleotide sequence ID" value="NZ_WMIE01000004.1"/>
</dbReference>
<dbReference type="InterPro" id="IPR058982">
    <property type="entry name" value="Beta-barrel_AprE"/>
</dbReference>
<dbReference type="AlphaFoldDB" id="A0A6L6JB27"/>
<dbReference type="Pfam" id="PF26002">
    <property type="entry name" value="Beta-barrel_AprE"/>
    <property type="match status" value="1"/>
</dbReference>
<evidence type="ECO:0000256" key="3">
    <source>
        <dbReference type="ARBA" id="ARBA00022448"/>
    </source>
</evidence>